<proteinExistence type="predicted"/>
<dbReference type="GeneID" id="105439183"/>
<organism evidence="8 9">
    <name type="scientific">Strongylocentrotus purpuratus</name>
    <name type="common">Purple sea urchin</name>
    <dbReference type="NCBI Taxonomy" id="7668"/>
    <lineage>
        <taxon>Eukaryota</taxon>
        <taxon>Metazoa</taxon>
        <taxon>Echinodermata</taxon>
        <taxon>Eleutherozoa</taxon>
        <taxon>Echinozoa</taxon>
        <taxon>Echinoidea</taxon>
        <taxon>Euechinoidea</taxon>
        <taxon>Echinacea</taxon>
        <taxon>Camarodonta</taxon>
        <taxon>Echinidea</taxon>
        <taxon>Strongylocentrotidae</taxon>
        <taxon>Strongylocentrotus</taxon>
    </lineage>
</organism>
<dbReference type="SMART" id="SM00369">
    <property type="entry name" value="LRR_TYP"/>
    <property type="match status" value="6"/>
</dbReference>
<dbReference type="SMART" id="SM00013">
    <property type="entry name" value="LRRNT"/>
    <property type="match status" value="1"/>
</dbReference>
<evidence type="ECO:0000256" key="2">
    <source>
        <dbReference type="ARBA" id="ARBA00022729"/>
    </source>
</evidence>
<dbReference type="Gene3D" id="3.80.10.10">
    <property type="entry name" value="Ribonuclease Inhibitor"/>
    <property type="match status" value="4"/>
</dbReference>
<feature type="coiled-coil region" evidence="4">
    <location>
        <begin position="491"/>
        <end position="518"/>
    </location>
</feature>
<evidence type="ECO:0000313" key="9">
    <source>
        <dbReference type="Proteomes" id="UP000007110"/>
    </source>
</evidence>
<dbReference type="PANTHER" id="PTHR24369:SF210">
    <property type="entry name" value="CHAOPTIN-RELATED"/>
    <property type="match status" value="1"/>
</dbReference>
<dbReference type="PROSITE" id="PS51450">
    <property type="entry name" value="LRR"/>
    <property type="match status" value="3"/>
</dbReference>
<dbReference type="InParanoid" id="A0A7M7PST2"/>
<keyword evidence="2 5" id="KW-0732">Signal</keyword>
<dbReference type="InterPro" id="IPR000483">
    <property type="entry name" value="Cys-rich_flank_reg_C"/>
</dbReference>
<dbReference type="EnsemblMetazoa" id="XM_030999156">
    <property type="protein sequence ID" value="XP_030855016"/>
    <property type="gene ID" value="LOC105439183"/>
</dbReference>
<keyword evidence="3" id="KW-0677">Repeat</keyword>
<dbReference type="FunCoup" id="A0A7M7PST2">
    <property type="interactions" value="95"/>
</dbReference>
<dbReference type="InterPro" id="IPR001611">
    <property type="entry name" value="Leu-rich_rpt"/>
</dbReference>
<feature type="domain" description="LRRNT" evidence="6">
    <location>
        <begin position="35"/>
        <end position="64"/>
    </location>
</feature>
<dbReference type="Proteomes" id="UP000007110">
    <property type="component" value="Unassembled WGS sequence"/>
</dbReference>
<reference evidence="9" key="1">
    <citation type="submission" date="2015-02" db="EMBL/GenBank/DDBJ databases">
        <title>Genome sequencing for Strongylocentrotus purpuratus.</title>
        <authorList>
            <person name="Murali S."/>
            <person name="Liu Y."/>
            <person name="Vee V."/>
            <person name="English A."/>
            <person name="Wang M."/>
            <person name="Skinner E."/>
            <person name="Han Y."/>
            <person name="Muzny D.M."/>
            <person name="Worley K.C."/>
            <person name="Gibbs R.A."/>
        </authorList>
    </citation>
    <scope>NUCLEOTIDE SEQUENCE</scope>
</reference>
<feature type="signal peptide" evidence="5">
    <location>
        <begin position="1"/>
        <end position="28"/>
    </location>
</feature>
<feature type="domain" description="LRRCT" evidence="7">
    <location>
        <begin position="291"/>
        <end position="337"/>
    </location>
</feature>
<evidence type="ECO:0000259" key="7">
    <source>
        <dbReference type="SMART" id="SM00082"/>
    </source>
</evidence>
<dbReference type="Pfam" id="PF13855">
    <property type="entry name" value="LRR_8"/>
    <property type="match status" value="2"/>
</dbReference>
<dbReference type="SMART" id="SM00082">
    <property type="entry name" value="LRRCT"/>
    <property type="match status" value="1"/>
</dbReference>
<dbReference type="KEGG" id="spu:105439183"/>
<dbReference type="RefSeq" id="XP_030855016.1">
    <property type="nucleotide sequence ID" value="XM_030999156.1"/>
</dbReference>
<feature type="chain" id="PRO_5029690340" evidence="5">
    <location>
        <begin position="29"/>
        <end position="553"/>
    </location>
</feature>
<dbReference type="GO" id="GO:0038023">
    <property type="term" value="F:signaling receptor activity"/>
    <property type="evidence" value="ECO:0000318"/>
    <property type="project" value="GO_Central"/>
</dbReference>
<dbReference type="OrthoDB" id="694479at2759"/>
<evidence type="ECO:0000259" key="6">
    <source>
        <dbReference type="SMART" id="SM00013"/>
    </source>
</evidence>
<accession>A0A7M7PST2</accession>
<dbReference type="PANTHER" id="PTHR24369">
    <property type="entry name" value="ANTIGEN BSP, PUTATIVE-RELATED"/>
    <property type="match status" value="1"/>
</dbReference>
<dbReference type="InterPro" id="IPR050541">
    <property type="entry name" value="LRR_TM_domain-containing"/>
</dbReference>
<sequence>MKSCILYWFTRRLFAIFFLLIFSPSTNHSVVSSAICPEECSCSLYVIDCSNRLLTTVPTTNISYNARKFVLSVNHLTIIEDETFSELINLQELRLNHNTIYTLKPLAFRGLNHLMELSLKNNRLVDISAIHKLRLADLSENHIRILPDLGNLASLEKLILTGNPIHLIFSSNPPSSLYYLDIKYADLSFIPRLILSHNEIQTIDWGPSDQHIRLQTLDLSYNQLPILENFTHLDVLSNLDLNLENNQIQHISQSAFINQGHFILRLGNNHLVSILSSSLPLLSRTIYLDPNPWHCDCESTALRRWLLLSGVQLYQCMKPSNFRNRSLVSLRESELCPDVFGDFEPSWDISFNETNNASNKGGDMVFGQITGAAPAAVVWDVVFMPTDRSARSSGDEPSIAEVIAGVYHVDLSSNRIKSISAQSFTFCIFIKELNLENNQIQHISQSAFINQGHFILRLGNNHLVSILPSSLPLLSRTVYLDPNPWHCDCESVSEQKRVEQWEEKRQQQQQQRQQLATAPTAQPQMTFICSNCNRTCLSRIGLFSHSRSCTPKN</sequence>
<dbReference type="InterPro" id="IPR000372">
    <property type="entry name" value="LRRNT"/>
</dbReference>
<dbReference type="InterPro" id="IPR003591">
    <property type="entry name" value="Leu-rich_rpt_typical-subtyp"/>
</dbReference>
<dbReference type="Pfam" id="PF00560">
    <property type="entry name" value="LRR_1"/>
    <property type="match status" value="1"/>
</dbReference>
<evidence type="ECO:0000313" key="8">
    <source>
        <dbReference type="EnsemblMetazoa" id="XP_030855016"/>
    </source>
</evidence>
<dbReference type="SUPFAM" id="SSF52058">
    <property type="entry name" value="L domain-like"/>
    <property type="match status" value="2"/>
</dbReference>
<evidence type="ECO:0000256" key="5">
    <source>
        <dbReference type="SAM" id="SignalP"/>
    </source>
</evidence>
<dbReference type="InterPro" id="IPR032675">
    <property type="entry name" value="LRR_dom_sf"/>
</dbReference>
<protein>
    <submittedName>
        <fullName evidence="8">Uncharacterized protein</fullName>
    </submittedName>
</protein>
<reference evidence="8" key="2">
    <citation type="submission" date="2021-01" db="UniProtKB">
        <authorList>
            <consortium name="EnsemblMetazoa"/>
        </authorList>
    </citation>
    <scope>IDENTIFICATION</scope>
</reference>
<keyword evidence="1" id="KW-0433">Leucine-rich repeat</keyword>
<evidence type="ECO:0000256" key="4">
    <source>
        <dbReference type="SAM" id="Coils"/>
    </source>
</evidence>
<evidence type="ECO:0000256" key="1">
    <source>
        <dbReference type="ARBA" id="ARBA00022614"/>
    </source>
</evidence>
<name>A0A7M7PST2_STRPU</name>
<dbReference type="AlphaFoldDB" id="A0A7M7PST2"/>
<keyword evidence="9" id="KW-1185">Reference proteome</keyword>
<keyword evidence="4" id="KW-0175">Coiled coil</keyword>
<evidence type="ECO:0000256" key="3">
    <source>
        <dbReference type="ARBA" id="ARBA00022737"/>
    </source>
</evidence>